<name>A0A1E7ENB6_9STRA</name>
<dbReference type="OrthoDB" id="44608at2759"/>
<reference evidence="2 3" key="1">
    <citation type="submission" date="2016-09" db="EMBL/GenBank/DDBJ databases">
        <title>Extensive genetic diversity and differential bi-allelic expression allows diatom success in the polar Southern Ocean.</title>
        <authorList>
            <consortium name="DOE Joint Genome Institute"/>
            <person name="Mock T."/>
            <person name="Otillar R.P."/>
            <person name="Strauss J."/>
            <person name="Dupont C."/>
            <person name="Frickenhaus S."/>
            <person name="Maumus F."/>
            <person name="Mcmullan M."/>
            <person name="Sanges R."/>
            <person name="Schmutz J."/>
            <person name="Toseland A."/>
            <person name="Valas R."/>
            <person name="Veluchamy A."/>
            <person name="Ward B.J."/>
            <person name="Allen A."/>
            <person name="Barry K."/>
            <person name="Falciatore A."/>
            <person name="Ferrante M."/>
            <person name="Fortunato A.E."/>
            <person name="Gloeckner G."/>
            <person name="Gruber A."/>
            <person name="Hipkin R."/>
            <person name="Janech M."/>
            <person name="Kroth P."/>
            <person name="Leese F."/>
            <person name="Lindquist E."/>
            <person name="Lyon B.R."/>
            <person name="Martin J."/>
            <person name="Mayer C."/>
            <person name="Parker M."/>
            <person name="Quesneville H."/>
            <person name="Raymond J."/>
            <person name="Uhlig C."/>
            <person name="Valentin K.U."/>
            <person name="Worden A.Z."/>
            <person name="Armbrust E.V."/>
            <person name="Bowler C."/>
            <person name="Green B."/>
            <person name="Moulton V."/>
            <person name="Van Oosterhout C."/>
            <person name="Grigoriev I."/>
        </authorList>
    </citation>
    <scope>NUCLEOTIDE SEQUENCE [LARGE SCALE GENOMIC DNA]</scope>
    <source>
        <strain evidence="2 3">CCMP1102</strain>
    </source>
</reference>
<dbReference type="AlphaFoldDB" id="A0A1E7ENB6"/>
<evidence type="ECO:0000313" key="3">
    <source>
        <dbReference type="Proteomes" id="UP000095751"/>
    </source>
</evidence>
<dbReference type="EMBL" id="KV784386">
    <property type="protein sequence ID" value="OEU07344.1"/>
    <property type="molecule type" value="Genomic_DNA"/>
</dbReference>
<sequence length="561" mass="60481">MPSTMYEVSLSISMDQMIVGHLATCTPFIASAAWYQQLALLVVKMISPVFVPTPFPTLDPTPFPTLDPTPPPTPIPMAFPKAESVGEENGKPYGRLISLDSLVGFGYFEAHPLQVAERGSITLEIFANVPDDEEDCDKGVLIEIVPAGNFIIGVDSTPFPGYNEMYKDIEDKSYPDTTNGKVGPNEFSISDLDTQKSDQVVQIYANRPTDFDTEVVATIDVDTFVCDDENSRVLDTKSYGIAREEVSKCDQEIQSIKAALRGIGNVNSSETNELKIEFSKVEGLPETAKPTISLQLSASTNGDDGKLALGEMISFGGVDTSMAILTIDSVNDADIPLGTVPSGDESIEIAPLCVLDDPKNPKDEYITDVPIVIVAASASAAPASAETEIETDKTDESATATTDNNDEVVVTNTEPVICTVTLKVTYKPSAKDQREELYDLLNKTSQRKATALSELRKLSTTKAAAAASSSSTAVTKPSGVKSGFLNKGGANKKSNTNDEENNNNGFVSKVKNWYERFVTGPESIVMKTAFWGVVTKDFWIFFGAVGFFHFNGHVLALPPPV</sequence>
<accession>A0A1E7ENB6</accession>
<evidence type="ECO:0000313" key="2">
    <source>
        <dbReference type="EMBL" id="OEU07344.1"/>
    </source>
</evidence>
<feature type="region of interest" description="Disordered" evidence="1">
    <location>
        <begin position="383"/>
        <end position="404"/>
    </location>
</feature>
<protein>
    <submittedName>
        <fullName evidence="2">Uncharacterized protein</fullName>
    </submittedName>
</protein>
<evidence type="ECO:0000256" key="1">
    <source>
        <dbReference type="SAM" id="MobiDB-lite"/>
    </source>
</evidence>
<dbReference type="InParanoid" id="A0A1E7ENB6"/>
<proteinExistence type="predicted"/>
<gene>
    <name evidence="2" type="ORF">FRACYDRAFT_251149</name>
</gene>
<organism evidence="2 3">
    <name type="scientific">Fragilariopsis cylindrus CCMP1102</name>
    <dbReference type="NCBI Taxonomy" id="635003"/>
    <lineage>
        <taxon>Eukaryota</taxon>
        <taxon>Sar</taxon>
        <taxon>Stramenopiles</taxon>
        <taxon>Ochrophyta</taxon>
        <taxon>Bacillariophyta</taxon>
        <taxon>Bacillariophyceae</taxon>
        <taxon>Bacillariophycidae</taxon>
        <taxon>Bacillariales</taxon>
        <taxon>Bacillariaceae</taxon>
        <taxon>Fragilariopsis</taxon>
    </lineage>
</organism>
<dbReference type="KEGG" id="fcy:FRACYDRAFT_251149"/>
<dbReference type="Proteomes" id="UP000095751">
    <property type="component" value="Unassembled WGS sequence"/>
</dbReference>
<keyword evidence="3" id="KW-1185">Reference proteome</keyword>
<feature type="region of interest" description="Disordered" evidence="1">
    <location>
        <begin position="484"/>
        <end position="503"/>
    </location>
</feature>